<feature type="transmembrane region" description="Helical" evidence="6">
    <location>
        <begin position="93"/>
        <end position="113"/>
    </location>
</feature>
<dbReference type="Pfam" id="PF00884">
    <property type="entry name" value="Sulfatase"/>
    <property type="match status" value="1"/>
</dbReference>
<evidence type="ECO:0000256" key="6">
    <source>
        <dbReference type="SAM" id="Phobius"/>
    </source>
</evidence>
<evidence type="ECO:0000256" key="3">
    <source>
        <dbReference type="ARBA" id="ARBA00022692"/>
    </source>
</evidence>
<dbReference type="InterPro" id="IPR000917">
    <property type="entry name" value="Sulfatase_N"/>
</dbReference>
<dbReference type="GO" id="GO:0005886">
    <property type="term" value="C:plasma membrane"/>
    <property type="evidence" value="ECO:0007669"/>
    <property type="project" value="UniProtKB-SubCell"/>
</dbReference>
<dbReference type="EMBL" id="JTDO01000014">
    <property type="protein sequence ID" value="KLT72370.1"/>
    <property type="molecule type" value="Genomic_DNA"/>
</dbReference>
<keyword evidence="4 6" id="KW-1133">Transmembrane helix</keyword>
<evidence type="ECO:0000256" key="5">
    <source>
        <dbReference type="ARBA" id="ARBA00023136"/>
    </source>
</evidence>
<keyword evidence="3 6" id="KW-0812">Transmembrane</keyword>
<dbReference type="STRING" id="1470200.PL75_08860"/>
<gene>
    <name evidence="8" type="ORF">PL75_08860</name>
</gene>
<evidence type="ECO:0000256" key="1">
    <source>
        <dbReference type="ARBA" id="ARBA00004651"/>
    </source>
</evidence>
<evidence type="ECO:0000256" key="4">
    <source>
        <dbReference type="ARBA" id="ARBA00022989"/>
    </source>
</evidence>
<dbReference type="PATRIC" id="fig|1470200.3.peg.716"/>
<evidence type="ECO:0000313" key="8">
    <source>
        <dbReference type="EMBL" id="KLT72370.1"/>
    </source>
</evidence>
<dbReference type="PANTHER" id="PTHR47371">
    <property type="entry name" value="LIPOTEICHOIC ACID SYNTHASE"/>
    <property type="match status" value="1"/>
</dbReference>
<dbReference type="PANTHER" id="PTHR47371:SF3">
    <property type="entry name" value="PHOSPHOGLYCEROL TRANSFERASE I"/>
    <property type="match status" value="1"/>
</dbReference>
<dbReference type="InterPro" id="IPR017850">
    <property type="entry name" value="Alkaline_phosphatase_core_sf"/>
</dbReference>
<dbReference type="CDD" id="cd16015">
    <property type="entry name" value="LTA_synthase"/>
    <property type="match status" value="1"/>
</dbReference>
<feature type="transmembrane region" description="Helical" evidence="6">
    <location>
        <begin position="181"/>
        <end position="200"/>
    </location>
</feature>
<organism evidence="8 9">
    <name type="scientific">Neisseria arctica</name>
    <dbReference type="NCBI Taxonomy" id="1470200"/>
    <lineage>
        <taxon>Bacteria</taxon>
        <taxon>Pseudomonadati</taxon>
        <taxon>Pseudomonadota</taxon>
        <taxon>Betaproteobacteria</taxon>
        <taxon>Neisseriales</taxon>
        <taxon>Neisseriaceae</taxon>
        <taxon>Neisseria</taxon>
    </lineage>
</organism>
<dbReference type="SUPFAM" id="SSF53649">
    <property type="entry name" value="Alkaline phosphatase-like"/>
    <property type="match status" value="1"/>
</dbReference>
<dbReference type="RefSeq" id="WP_047761579.1">
    <property type="nucleotide sequence ID" value="NZ_CP091510.1"/>
</dbReference>
<feature type="transmembrane region" description="Helical" evidence="6">
    <location>
        <begin position="12"/>
        <end position="36"/>
    </location>
</feature>
<evidence type="ECO:0000259" key="7">
    <source>
        <dbReference type="Pfam" id="PF00884"/>
    </source>
</evidence>
<evidence type="ECO:0000256" key="2">
    <source>
        <dbReference type="ARBA" id="ARBA00022475"/>
    </source>
</evidence>
<sequence>MRWLYYKNILKNCLIFWCAAFALFMLERAAFLWWFVSDGIRKQYSGDLPALFLKGGLFDIKIASILTILPFLLGLFSLIHTKTLQLYSKVQPVLLAILFALVCGFVAGNWFYFGVYGNQFDVFVFGLFDEDTKAVLHTIWSDYPVISGGLAVVAAGYLFGKLITRIRFVKNDDIPLGKAGWLVLILLPILLLAAGSRGSLGKFPLRKSAAQVSATPEINKLVPNALVSLDWAVKEYRNSSHFEAVSDEEGIEIISRLLNRPASADLKQFDSITSKNPAVERHKPNVVFAVMESMGTHLLGFDKENRDLLGSLRPHWKEDWVYLKFVSEGDGTSDSLHRFFVRSPRLDLSQSTAKNKNFPTNMFKPYLDAGYKVVYITAGNGGWRDFDQFLRHLGVTEFVDENTLKKRYPEAKSDTWGVPDEFMFRYAADELKQAQVTGKPVFIMMLSVTNHPPYLLPEGQPRMNFTLDETERKRLAGLEKSGELNEILNTFRYSNDQLGRFVSSVKKEAPDTIVAATGDHNMRAVGYPEAAEAALGHAVPFYLYVPQAYRNEAVYHPERAGSHKDILPTLYELSLSQAHYYQTGCNLTAKEPASPWCGYGYNTEVILTNEGFYHQGSQEFRLWNGQGALSADTQAVQPGAESMAQINKARSYTPFLNWQINRIVTTE</sequence>
<feature type="transmembrane region" description="Helical" evidence="6">
    <location>
        <begin position="56"/>
        <end position="81"/>
    </location>
</feature>
<dbReference type="OrthoDB" id="9760224at2"/>
<name>A0A0J0YQG0_9NEIS</name>
<evidence type="ECO:0000313" key="9">
    <source>
        <dbReference type="Proteomes" id="UP000036027"/>
    </source>
</evidence>
<comment type="caution">
    <text evidence="8">The sequence shown here is derived from an EMBL/GenBank/DDBJ whole genome shotgun (WGS) entry which is preliminary data.</text>
</comment>
<dbReference type="Gene3D" id="3.40.720.10">
    <property type="entry name" value="Alkaline Phosphatase, subunit A"/>
    <property type="match status" value="1"/>
</dbReference>
<dbReference type="GO" id="GO:0016740">
    <property type="term" value="F:transferase activity"/>
    <property type="evidence" value="ECO:0007669"/>
    <property type="project" value="UniProtKB-KW"/>
</dbReference>
<comment type="subcellular location">
    <subcellularLocation>
        <location evidence="1">Cell membrane</location>
        <topology evidence="1">Multi-pass membrane protein</topology>
    </subcellularLocation>
</comment>
<dbReference type="InterPro" id="IPR050448">
    <property type="entry name" value="OpgB/LTA_synthase_biosynth"/>
</dbReference>
<accession>A0A0J0YQG0</accession>
<feature type="domain" description="Sulfatase N-terminal" evidence="7">
    <location>
        <begin position="284"/>
        <end position="573"/>
    </location>
</feature>
<dbReference type="AlphaFoldDB" id="A0A0J0YQG0"/>
<feature type="transmembrane region" description="Helical" evidence="6">
    <location>
        <begin position="143"/>
        <end position="160"/>
    </location>
</feature>
<protein>
    <submittedName>
        <fullName evidence="8">Phosphoglycerol transferase</fullName>
    </submittedName>
</protein>
<keyword evidence="8" id="KW-0808">Transferase</keyword>
<reference evidence="8 9" key="1">
    <citation type="submission" date="2014-11" db="EMBL/GenBank/DDBJ databases">
        <title>Genome of a novel goose pathogen.</title>
        <authorList>
            <person name="Hansen C.M."/>
            <person name="Hueffer K."/>
            <person name="Choi S.C."/>
        </authorList>
    </citation>
    <scope>NUCLEOTIDE SEQUENCE [LARGE SCALE GENOMIC DNA]</scope>
    <source>
        <strain evidence="8 9">KH1503</strain>
    </source>
</reference>
<proteinExistence type="predicted"/>
<keyword evidence="2" id="KW-1003">Cell membrane</keyword>
<keyword evidence="9" id="KW-1185">Reference proteome</keyword>
<dbReference type="Proteomes" id="UP000036027">
    <property type="component" value="Unassembled WGS sequence"/>
</dbReference>
<keyword evidence="5 6" id="KW-0472">Membrane</keyword>